<evidence type="ECO:0000313" key="2">
    <source>
        <dbReference type="Proteomes" id="UP000799423"/>
    </source>
</evidence>
<dbReference type="SUPFAM" id="SSF53067">
    <property type="entry name" value="Actin-like ATPase domain"/>
    <property type="match status" value="2"/>
</dbReference>
<organism evidence="1 2">
    <name type="scientific">Plenodomus tracheiphilus IPT5</name>
    <dbReference type="NCBI Taxonomy" id="1408161"/>
    <lineage>
        <taxon>Eukaryota</taxon>
        <taxon>Fungi</taxon>
        <taxon>Dikarya</taxon>
        <taxon>Ascomycota</taxon>
        <taxon>Pezizomycotina</taxon>
        <taxon>Dothideomycetes</taxon>
        <taxon>Pleosporomycetidae</taxon>
        <taxon>Pleosporales</taxon>
        <taxon>Pleosporineae</taxon>
        <taxon>Leptosphaeriaceae</taxon>
        <taxon>Plenodomus</taxon>
    </lineage>
</organism>
<dbReference type="Gene3D" id="3.30.420.40">
    <property type="match status" value="1"/>
</dbReference>
<dbReference type="EMBL" id="MU006309">
    <property type="protein sequence ID" value="KAF2849834.1"/>
    <property type="molecule type" value="Genomic_DNA"/>
</dbReference>
<dbReference type="PANTHER" id="PTHR14187">
    <property type="entry name" value="ALPHA KINASE/ELONGATION FACTOR 2 KINASE"/>
    <property type="match status" value="1"/>
</dbReference>
<proteinExistence type="predicted"/>
<dbReference type="InterPro" id="IPR043129">
    <property type="entry name" value="ATPase_NBD"/>
</dbReference>
<evidence type="ECO:0008006" key="3">
    <source>
        <dbReference type="Google" id="ProtNLM"/>
    </source>
</evidence>
<keyword evidence="2" id="KW-1185">Reference proteome</keyword>
<dbReference type="Proteomes" id="UP000799423">
    <property type="component" value="Unassembled WGS sequence"/>
</dbReference>
<dbReference type="OrthoDB" id="2963168at2759"/>
<evidence type="ECO:0000313" key="1">
    <source>
        <dbReference type="EMBL" id="KAF2849834.1"/>
    </source>
</evidence>
<name>A0A6A7B3P1_9PLEO</name>
<gene>
    <name evidence="1" type="ORF">T440DRAFT_518705</name>
</gene>
<dbReference type="CDD" id="cd10170">
    <property type="entry name" value="ASKHA_NBD_HSP70"/>
    <property type="match status" value="1"/>
</dbReference>
<dbReference type="PANTHER" id="PTHR14187:SF82">
    <property type="entry name" value="FAMILY CHAPERONE, PUTATIVE (AFU_ORTHOLOGUE AFUA_7G08575)-RELATED"/>
    <property type="match status" value="1"/>
</dbReference>
<dbReference type="AlphaFoldDB" id="A0A6A7B3P1"/>
<accession>A0A6A7B3P1</accession>
<reference evidence="1" key="1">
    <citation type="submission" date="2020-01" db="EMBL/GenBank/DDBJ databases">
        <authorList>
            <consortium name="DOE Joint Genome Institute"/>
            <person name="Haridas S."/>
            <person name="Albert R."/>
            <person name="Binder M."/>
            <person name="Bloem J."/>
            <person name="Labutti K."/>
            <person name="Salamov A."/>
            <person name="Andreopoulos B."/>
            <person name="Baker S.E."/>
            <person name="Barry K."/>
            <person name="Bills G."/>
            <person name="Bluhm B.H."/>
            <person name="Cannon C."/>
            <person name="Castanera R."/>
            <person name="Culley D.E."/>
            <person name="Daum C."/>
            <person name="Ezra D."/>
            <person name="Gonzalez J.B."/>
            <person name="Henrissat B."/>
            <person name="Kuo A."/>
            <person name="Liang C."/>
            <person name="Lipzen A."/>
            <person name="Lutzoni F."/>
            <person name="Magnuson J."/>
            <person name="Mondo S."/>
            <person name="Nolan M."/>
            <person name="Ohm R."/>
            <person name="Pangilinan J."/>
            <person name="Park H.-J."/>
            <person name="Ramirez L."/>
            <person name="Alfaro M."/>
            <person name="Sun H."/>
            <person name="Tritt A."/>
            <person name="Yoshinaga Y."/>
            <person name="Zwiers L.-H."/>
            <person name="Turgeon B.G."/>
            <person name="Goodwin S.B."/>
            <person name="Spatafora J.W."/>
            <person name="Crous P.W."/>
            <person name="Grigoriev I.V."/>
        </authorList>
    </citation>
    <scope>NUCLEOTIDE SEQUENCE</scope>
    <source>
        <strain evidence="1">IPT5</strain>
    </source>
</reference>
<sequence length="486" mass="53802">MAKGNRLVIGLDYGTTYTGVSFCETSKHGMQGNQIDIIHDWPSIGVRNVTKEKVPSEVTYQDQGIVWGSSIPSDVPRHMWTKLQLDNKQAGEVAKITREISTSSQNSSKQPDEVITDFLAQIKAHLIKNLDQKYGRALWSTMPITLVVTVPAVWSDLAKSRTLDAVDKAGFNTSEFRQSVTTVLTTEPEAAAIHTISTVRGSTQDANFAVGDGFIVCDMGGDLAGCRAEEVQYISVLKSAALMLQNFTVQAKNGFSGTETYILQLPYPLSKIDNDEARGIVHGEIYVTPEDMEAMFQKSIGCTYKLISEQYNRASKVEGIEMKAWGFSESPYVYSKMKDFAGDLGMIAVRPTDAWSAVARGAAAKGIEAGCSDPDAGVVKIRKSRKHYGIEFSEDFKRTKHDYADVYIDKHDGSEKARHQMSWLLKKGQDLPTNSDVTHATDTFVLNFWPEDSRIHVIKLLASNDDKAPTHRLHKVGLFTFNTAHD</sequence>
<protein>
    <recommendedName>
        <fullName evidence="3">Actin-like ATPase domain-containing protein</fullName>
    </recommendedName>
</protein>